<gene>
    <name evidence="2" type="ORF">BLA29_013578</name>
</gene>
<feature type="compositionally biased region" description="Low complexity" evidence="1">
    <location>
        <begin position="57"/>
        <end position="93"/>
    </location>
</feature>
<reference evidence="2 3" key="1">
    <citation type="submission" date="2017-03" db="EMBL/GenBank/DDBJ databases">
        <title>Genome Survey of Euroglyphus maynei.</title>
        <authorList>
            <person name="Arlian L.G."/>
            <person name="Morgan M.S."/>
            <person name="Rider S.D."/>
        </authorList>
    </citation>
    <scope>NUCLEOTIDE SEQUENCE [LARGE SCALE GENOMIC DNA]</scope>
    <source>
        <strain evidence="2">Arlian Lab</strain>
        <tissue evidence="2">Whole body</tissue>
    </source>
</reference>
<feature type="region of interest" description="Disordered" evidence="1">
    <location>
        <begin position="1"/>
        <end position="147"/>
    </location>
</feature>
<feature type="compositionally biased region" description="Basic residues" evidence="1">
    <location>
        <begin position="99"/>
        <end position="112"/>
    </location>
</feature>
<name>A0A1Y3B195_EURMA</name>
<organism evidence="2 3">
    <name type="scientific">Euroglyphus maynei</name>
    <name type="common">Mayne's house dust mite</name>
    <dbReference type="NCBI Taxonomy" id="6958"/>
    <lineage>
        <taxon>Eukaryota</taxon>
        <taxon>Metazoa</taxon>
        <taxon>Ecdysozoa</taxon>
        <taxon>Arthropoda</taxon>
        <taxon>Chelicerata</taxon>
        <taxon>Arachnida</taxon>
        <taxon>Acari</taxon>
        <taxon>Acariformes</taxon>
        <taxon>Sarcoptiformes</taxon>
        <taxon>Astigmata</taxon>
        <taxon>Psoroptidia</taxon>
        <taxon>Analgoidea</taxon>
        <taxon>Pyroglyphidae</taxon>
        <taxon>Pyroglyphinae</taxon>
        <taxon>Euroglyphus</taxon>
    </lineage>
</organism>
<dbReference type="EMBL" id="MUJZ01049932">
    <property type="protein sequence ID" value="OTF73824.1"/>
    <property type="molecule type" value="Genomic_DNA"/>
</dbReference>
<dbReference type="AlphaFoldDB" id="A0A1Y3B195"/>
<evidence type="ECO:0000313" key="3">
    <source>
        <dbReference type="Proteomes" id="UP000194236"/>
    </source>
</evidence>
<dbReference type="Proteomes" id="UP000194236">
    <property type="component" value="Unassembled WGS sequence"/>
</dbReference>
<proteinExistence type="predicted"/>
<sequence>SPSTLTPSRSFQSFPKGNDSPTTPIPATSGSCSKNTLTVVGQRSLNEHRLSQSMHGDSSSLASNSSVDSSPSNSIPNSPALSSVSSSSSRPSSLDGLKYKLKPFRSPRRKSCGHIPLSPLARSSGGGGSPVQSANNPVTGHLLASST</sequence>
<accession>A0A1Y3B195</accession>
<evidence type="ECO:0000313" key="2">
    <source>
        <dbReference type="EMBL" id="OTF73824.1"/>
    </source>
</evidence>
<feature type="compositionally biased region" description="Polar residues" evidence="1">
    <location>
        <begin position="130"/>
        <end position="147"/>
    </location>
</feature>
<comment type="caution">
    <text evidence="2">The sequence shown here is derived from an EMBL/GenBank/DDBJ whole genome shotgun (WGS) entry which is preliminary data.</text>
</comment>
<evidence type="ECO:0000256" key="1">
    <source>
        <dbReference type="SAM" id="MobiDB-lite"/>
    </source>
</evidence>
<feature type="compositionally biased region" description="Polar residues" evidence="1">
    <location>
        <begin position="1"/>
        <end position="44"/>
    </location>
</feature>
<feature type="non-terminal residue" evidence="2">
    <location>
        <position position="147"/>
    </location>
</feature>
<keyword evidence="3" id="KW-1185">Reference proteome</keyword>
<protein>
    <submittedName>
        <fullName evidence="2">Uncharacterized protein</fullName>
    </submittedName>
</protein>
<feature type="non-terminal residue" evidence="2">
    <location>
        <position position="1"/>
    </location>
</feature>